<reference evidence="2 3" key="1">
    <citation type="submission" date="2020-02" db="EMBL/GenBank/DDBJ databases">
        <authorList>
            <person name="Ferguson B K."/>
        </authorList>
    </citation>
    <scope>NUCLEOTIDE SEQUENCE [LARGE SCALE GENOMIC DNA]</scope>
</reference>
<evidence type="ECO:0000256" key="1">
    <source>
        <dbReference type="SAM" id="MobiDB-lite"/>
    </source>
</evidence>
<dbReference type="AlphaFoldDB" id="A0A6H5IPS4"/>
<dbReference type="Proteomes" id="UP000479190">
    <property type="component" value="Unassembled WGS sequence"/>
</dbReference>
<keyword evidence="3" id="KW-1185">Reference proteome</keyword>
<evidence type="ECO:0000313" key="3">
    <source>
        <dbReference type="Proteomes" id="UP000479190"/>
    </source>
</evidence>
<protein>
    <submittedName>
        <fullName evidence="2">Uncharacterized protein</fullName>
    </submittedName>
</protein>
<dbReference type="EMBL" id="CADCXV010000824">
    <property type="protein sequence ID" value="CAB0036629.1"/>
    <property type="molecule type" value="Genomic_DNA"/>
</dbReference>
<feature type="region of interest" description="Disordered" evidence="1">
    <location>
        <begin position="31"/>
        <end position="50"/>
    </location>
</feature>
<evidence type="ECO:0000313" key="2">
    <source>
        <dbReference type="EMBL" id="CAB0036629.1"/>
    </source>
</evidence>
<name>A0A6H5IPS4_9HYME</name>
<accession>A0A6H5IPS4</accession>
<feature type="compositionally biased region" description="Basic and acidic residues" evidence="1">
    <location>
        <begin position="38"/>
        <end position="50"/>
    </location>
</feature>
<proteinExistence type="predicted"/>
<organism evidence="2 3">
    <name type="scientific">Trichogramma brassicae</name>
    <dbReference type="NCBI Taxonomy" id="86971"/>
    <lineage>
        <taxon>Eukaryota</taxon>
        <taxon>Metazoa</taxon>
        <taxon>Ecdysozoa</taxon>
        <taxon>Arthropoda</taxon>
        <taxon>Hexapoda</taxon>
        <taxon>Insecta</taxon>
        <taxon>Pterygota</taxon>
        <taxon>Neoptera</taxon>
        <taxon>Endopterygota</taxon>
        <taxon>Hymenoptera</taxon>
        <taxon>Apocrita</taxon>
        <taxon>Proctotrupomorpha</taxon>
        <taxon>Chalcidoidea</taxon>
        <taxon>Trichogrammatidae</taxon>
        <taxon>Trichogramma</taxon>
    </lineage>
</organism>
<sequence length="142" mass="16670">MFLAPRRDESQKKKKQSCYWNTMTKMMERKCRSATTADRNEREGDINSRARRDCAKRERVATNYAYEQRATGQYSLVPILSDTRKSKSTIIVSPLKAFLNKNYMPQILMLKNGDYVEKIFTRSDNLVNENVFIIEAKRSSRK</sequence>
<gene>
    <name evidence="2" type="ORF">TBRA_LOCUS8489</name>
</gene>